<dbReference type="HOGENOM" id="CLU_006909_3_0_1"/>
<comment type="similarity">
    <text evidence="1 6">Belongs to the FMO family.</text>
</comment>
<dbReference type="InterPro" id="IPR000960">
    <property type="entry name" value="Flavin_mOase"/>
</dbReference>
<dbReference type="EC" id="1.-.-.-" evidence="6"/>
<reference evidence="8" key="1">
    <citation type="submission" date="2011-08" db="EMBL/GenBank/DDBJ databases">
        <authorList>
            <person name="Rombauts S."/>
        </authorList>
    </citation>
    <scope>NUCLEOTIDE SEQUENCE</scope>
    <source>
        <strain evidence="8">London</strain>
    </source>
</reference>
<dbReference type="EnsemblMetazoa" id="tetur01g13750.1">
    <property type="protein sequence ID" value="tetur01g13750.1"/>
    <property type="gene ID" value="tetur01g13750"/>
</dbReference>
<evidence type="ECO:0000256" key="6">
    <source>
        <dbReference type="RuleBase" id="RU361177"/>
    </source>
</evidence>
<sequence>MANIRTNLPTALMEFDDFPHNQNPSGFITHQQVLQYLQDFAHHFNIKKYTKFLHLVTKIYRDNDLWFVDYRNLETQDSFTQTFDVVCICQGRFSVPYIPDDIPGLNNFKGLQMHTHTYRVPEAFQNKRVAILGGGPSGIDIALEVVDFASETYLCYTVKENGKLHPLGDKIIQPGAIFKSVGEDSIELTNGTVLRNIDAIIFATGYQIDLNIIDPSCGIEGGEGRVDGLFMHMININYPTMAFFGLMEKIPVINFFCQMAKYFVRTLTGEAELPSRDEMIFDLEADRKERQSMNTKLKHSHRMFCDQMWRYDEKISVLGRFKPLPALTKALYDECYALRWRETKYKDYQFVLNDDGETFKVVKK</sequence>
<dbReference type="PANTHER" id="PTHR23023">
    <property type="entry name" value="DIMETHYLANILINE MONOOXYGENASE"/>
    <property type="match status" value="1"/>
</dbReference>
<dbReference type="InterPro" id="IPR050346">
    <property type="entry name" value="FMO-like"/>
</dbReference>
<keyword evidence="4" id="KW-0521">NADP</keyword>
<keyword evidence="5 6" id="KW-0560">Oxidoreductase</keyword>
<dbReference type="eggNOG" id="KOG1399">
    <property type="taxonomic scope" value="Eukaryota"/>
</dbReference>
<dbReference type="Proteomes" id="UP000015104">
    <property type="component" value="Unassembled WGS sequence"/>
</dbReference>
<evidence type="ECO:0000313" key="8">
    <source>
        <dbReference type="Proteomes" id="UP000015104"/>
    </source>
</evidence>
<proteinExistence type="inferred from homology"/>
<evidence type="ECO:0000256" key="2">
    <source>
        <dbReference type="ARBA" id="ARBA00022630"/>
    </source>
</evidence>
<name>T1JTD8_TETUR</name>
<comment type="cofactor">
    <cofactor evidence="6">
        <name>FAD</name>
        <dbReference type="ChEBI" id="CHEBI:57692"/>
    </cofactor>
</comment>
<protein>
    <recommendedName>
        <fullName evidence="6">Flavin-containing monooxygenase</fullName>
        <ecNumber evidence="6">1.-.-.-</ecNumber>
    </recommendedName>
</protein>
<dbReference type="AlphaFoldDB" id="T1JTD8"/>
<dbReference type="InterPro" id="IPR020946">
    <property type="entry name" value="Flavin_mOase-like"/>
</dbReference>
<keyword evidence="3 6" id="KW-0274">FAD</keyword>
<dbReference type="Pfam" id="PF00743">
    <property type="entry name" value="FMO-like"/>
    <property type="match status" value="2"/>
</dbReference>
<evidence type="ECO:0000256" key="3">
    <source>
        <dbReference type="ARBA" id="ARBA00022827"/>
    </source>
</evidence>
<dbReference type="GO" id="GO:0050660">
    <property type="term" value="F:flavin adenine dinucleotide binding"/>
    <property type="evidence" value="ECO:0007669"/>
    <property type="project" value="InterPro"/>
</dbReference>
<dbReference type="Gene3D" id="3.50.50.60">
    <property type="entry name" value="FAD/NAD(P)-binding domain"/>
    <property type="match status" value="2"/>
</dbReference>
<dbReference type="PRINTS" id="PR00370">
    <property type="entry name" value="FMOXYGENASE"/>
</dbReference>
<dbReference type="SUPFAM" id="SSF51905">
    <property type="entry name" value="FAD/NAD(P)-binding domain"/>
    <property type="match status" value="1"/>
</dbReference>
<keyword evidence="2 6" id="KW-0285">Flavoprotein</keyword>
<organism evidence="7 8">
    <name type="scientific">Tetranychus urticae</name>
    <name type="common">Two-spotted spider mite</name>
    <dbReference type="NCBI Taxonomy" id="32264"/>
    <lineage>
        <taxon>Eukaryota</taxon>
        <taxon>Metazoa</taxon>
        <taxon>Ecdysozoa</taxon>
        <taxon>Arthropoda</taxon>
        <taxon>Chelicerata</taxon>
        <taxon>Arachnida</taxon>
        <taxon>Acari</taxon>
        <taxon>Acariformes</taxon>
        <taxon>Trombidiformes</taxon>
        <taxon>Prostigmata</taxon>
        <taxon>Eleutherengona</taxon>
        <taxon>Raphignathae</taxon>
        <taxon>Tetranychoidea</taxon>
        <taxon>Tetranychidae</taxon>
        <taxon>Tetranychus</taxon>
    </lineage>
</organism>
<keyword evidence="8" id="KW-1185">Reference proteome</keyword>
<dbReference type="STRING" id="32264.T1JTD8"/>
<reference evidence="7" key="2">
    <citation type="submission" date="2015-06" db="UniProtKB">
        <authorList>
            <consortium name="EnsemblMetazoa"/>
        </authorList>
    </citation>
    <scope>IDENTIFICATION</scope>
</reference>
<dbReference type="EMBL" id="CAEY01000474">
    <property type="status" value="NOT_ANNOTATED_CDS"/>
    <property type="molecule type" value="Genomic_DNA"/>
</dbReference>
<evidence type="ECO:0000256" key="5">
    <source>
        <dbReference type="ARBA" id="ARBA00023002"/>
    </source>
</evidence>
<dbReference type="InterPro" id="IPR036188">
    <property type="entry name" value="FAD/NAD-bd_sf"/>
</dbReference>
<evidence type="ECO:0000256" key="4">
    <source>
        <dbReference type="ARBA" id="ARBA00022857"/>
    </source>
</evidence>
<evidence type="ECO:0000256" key="1">
    <source>
        <dbReference type="ARBA" id="ARBA00009183"/>
    </source>
</evidence>
<dbReference type="GO" id="GO:0004499">
    <property type="term" value="F:N,N-dimethylaniline monooxygenase activity"/>
    <property type="evidence" value="ECO:0007669"/>
    <property type="project" value="InterPro"/>
</dbReference>
<dbReference type="PIRSF" id="PIRSF000332">
    <property type="entry name" value="FMO"/>
    <property type="match status" value="1"/>
</dbReference>
<evidence type="ECO:0000313" key="7">
    <source>
        <dbReference type="EnsemblMetazoa" id="tetur01g13750.1"/>
    </source>
</evidence>
<accession>T1JTD8</accession>
<dbReference type="GO" id="GO:0050661">
    <property type="term" value="F:NADP binding"/>
    <property type="evidence" value="ECO:0007669"/>
    <property type="project" value="InterPro"/>
</dbReference>
<keyword evidence="6" id="KW-0503">Monooxygenase</keyword>